<evidence type="ECO:0000313" key="3">
    <source>
        <dbReference type="EMBL" id="CAG9186371.1"/>
    </source>
</evidence>
<dbReference type="SUPFAM" id="SSF75011">
    <property type="entry name" value="3-carboxy-cis,cis-mucoante lactonizing enzyme"/>
    <property type="match status" value="1"/>
</dbReference>
<dbReference type="PANTHER" id="PTHR30344:SF1">
    <property type="entry name" value="6-PHOSPHOGLUCONOLACTONASE"/>
    <property type="match status" value="1"/>
</dbReference>
<dbReference type="Proteomes" id="UP000706525">
    <property type="component" value="Unassembled WGS sequence"/>
</dbReference>
<evidence type="ECO:0000256" key="1">
    <source>
        <dbReference type="ARBA" id="ARBA00005564"/>
    </source>
</evidence>
<protein>
    <recommendedName>
        <fullName evidence="5">Lactonase family protein</fullName>
    </recommendedName>
</protein>
<dbReference type="PANTHER" id="PTHR30344">
    <property type="entry name" value="6-PHOSPHOGLUCONOLACTONASE-RELATED"/>
    <property type="match status" value="1"/>
</dbReference>
<evidence type="ECO:0000313" key="4">
    <source>
        <dbReference type="Proteomes" id="UP000706525"/>
    </source>
</evidence>
<proteinExistence type="inferred from homology"/>
<comment type="similarity">
    <text evidence="1">Belongs to the cycloisomerase 2 family.</text>
</comment>
<reference evidence="3 4" key="1">
    <citation type="submission" date="2021-08" db="EMBL/GenBank/DDBJ databases">
        <authorList>
            <person name="Peeters C."/>
        </authorList>
    </citation>
    <scope>NUCLEOTIDE SEQUENCE [LARGE SCALE GENOMIC DNA]</scope>
    <source>
        <strain evidence="3 4">LMG 32289</strain>
    </source>
</reference>
<keyword evidence="4" id="KW-1185">Reference proteome</keyword>
<accession>A0ABN7ZQM8</accession>
<dbReference type="InterPro" id="IPR050282">
    <property type="entry name" value="Cycloisomerase_2"/>
</dbReference>
<gene>
    <name evidence="3" type="ORF">LMG32289_06391</name>
</gene>
<sequence length="370" mass="38174">MTVSGQPAGQTCTVQNGSGTIAGTNVTDVTINCVQAQFVVVPNSVDFMISVYRIDPRNGTLAAVPGSPFATTRKVTDIAFLPSGLVGYAIMRDDDAVEAYQLDPATGALSVISGTSAPTSPMPEIISVHPTGKWLIIGAGRTVLAFSINPITNTATATGQGYWSGDLSGRTSGVAVSPNGRFIYSVNTTTDEVWSMAFDPLLGTVNLPDTTPPTGSCARSAVVSADGRMLYSLNMSSNTIGVGAIDHVRGAVTAIDVFPTMLSPTDIVLAPSGPFAYVLTGGQTANGIQVVRRDLTTGLFDQNLGSTPTGFNAQRLRVDSSGRFLSSPSFLGELYGFAINSTTGALTPVPGSPFPTGNGNLGMAIVEPLP</sequence>
<evidence type="ECO:0008006" key="5">
    <source>
        <dbReference type="Google" id="ProtNLM"/>
    </source>
</evidence>
<keyword evidence="2" id="KW-0119">Carbohydrate metabolism</keyword>
<dbReference type="InterPro" id="IPR015943">
    <property type="entry name" value="WD40/YVTN_repeat-like_dom_sf"/>
</dbReference>
<comment type="caution">
    <text evidence="3">The sequence shown here is derived from an EMBL/GenBank/DDBJ whole genome shotgun (WGS) entry which is preliminary data.</text>
</comment>
<dbReference type="EMBL" id="CAJZAG010000018">
    <property type="protein sequence ID" value="CAG9186371.1"/>
    <property type="molecule type" value="Genomic_DNA"/>
</dbReference>
<dbReference type="Pfam" id="PF10282">
    <property type="entry name" value="Lactonase"/>
    <property type="match status" value="1"/>
</dbReference>
<keyword evidence="2" id="KW-0313">Glucose metabolism</keyword>
<organism evidence="3 4">
    <name type="scientific">Cupriavidus pampae</name>
    <dbReference type="NCBI Taxonomy" id="659251"/>
    <lineage>
        <taxon>Bacteria</taxon>
        <taxon>Pseudomonadati</taxon>
        <taxon>Pseudomonadota</taxon>
        <taxon>Betaproteobacteria</taxon>
        <taxon>Burkholderiales</taxon>
        <taxon>Burkholderiaceae</taxon>
        <taxon>Cupriavidus</taxon>
    </lineage>
</organism>
<dbReference type="Gene3D" id="2.130.10.10">
    <property type="entry name" value="YVTN repeat-like/Quinoprotein amine dehydrogenase"/>
    <property type="match status" value="1"/>
</dbReference>
<name>A0ABN7ZQM8_9BURK</name>
<dbReference type="InterPro" id="IPR019405">
    <property type="entry name" value="Lactonase_7-beta_prop"/>
</dbReference>
<evidence type="ECO:0000256" key="2">
    <source>
        <dbReference type="ARBA" id="ARBA00022526"/>
    </source>
</evidence>